<sequence>TLLSHCQNNLGAFLPATIQDDELRPAAVAIVLVRDPSTGAACFLLTRRASRLSRHGGQYALPGGRLDDGEDVHSAALRELKEELGLNATQSSVIGQLDDFPTRSGFRITPVIVWLEDHQAVQRDPAEVEAVFFVPITDLDQPGIPRLHHIPESSNPVLSMVLASLEDEIFSPTAAILFQFREVTFYGRSTRVAHYEQPLFAWQ</sequence>
<accession>A0A382HRJ0</accession>
<dbReference type="EMBL" id="UINC01062879">
    <property type="protein sequence ID" value="SVB89918.1"/>
    <property type="molecule type" value="Genomic_DNA"/>
</dbReference>
<evidence type="ECO:0000259" key="7">
    <source>
        <dbReference type="PROSITE" id="PS51462"/>
    </source>
</evidence>
<dbReference type="PRINTS" id="PR00502">
    <property type="entry name" value="NUDIXFAMILY"/>
</dbReference>
<evidence type="ECO:0000256" key="3">
    <source>
        <dbReference type="ARBA" id="ARBA00022723"/>
    </source>
</evidence>
<evidence type="ECO:0000256" key="6">
    <source>
        <dbReference type="ARBA" id="ARBA00023211"/>
    </source>
</evidence>
<dbReference type="InterPro" id="IPR000086">
    <property type="entry name" value="NUDIX_hydrolase_dom"/>
</dbReference>
<dbReference type="AlphaFoldDB" id="A0A382HRJ0"/>
<keyword evidence="3" id="KW-0479">Metal-binding</keyword>
<comment type="cofactor">
    <cofactor evidence="2">
        <name>Mg(2+)</name>
        <dbReference type="ChEBI" id="CHEBI:18420"/>
    </cofactor>
</comment>
<evidence type="ECO:0000256" key="4">
    <source>
        <dbReference type="ARBA" id="ARBA00022801"/>
    </source>
</evidence>
<dbReference type="Pfam" id="PF00293">
    <property type="entry name" value="NUDIX"/>
    <property type="match status" value="1"/>
</dbReference>
<reference evidence="8" key="1">
    <citation type="submission" date="2018-05" db="EMBL/GenBank/DDBJ databases">
        <authorList>
            <person name="Lanie J.A."/>
            <person name="Ng W.-L."/>
            <person name="Kazmierczak K.M."/>
            <person name="Andrzejewski T.M."/>
            <person name="Davidsen T.M."/>
            <person name="Wayne K.J."/>
            <person name="Tettelin H."/>
            <person name="Glass J.I."/>
            <person name="Rusch D."/>
            <person name="Podicherti R."/>
            <person name="Tsui H.-C.T."/>
            <person name="Winkler M.E."/>
        </authorList>
    </citation>
    <scope>NUCLEOTIDE SEQUENCE</scope>
</reference>
<feature type="domain" description="Nudix hydrolase" evidence="7">
    <location>
        <begin position="23"/>
        <end position="158"/>
    </location>
</feature>
<dbReference type="PANTHER" id="PTHR12992">
    <property type="entry name" value="NUDIX HYDROLASE"/>
    <property type="match status" value="1"/>
</dbReference>
<dbReference type="GO" id="GO:0010945">
    <property type="term" value="F:coenzyme A diphosphatase activity"/>
    <property type="evidence" value="ECO:0007669"/>
    <property type="project" value="InterPro"/>
</dbReference>
<organism evidence="8">
    <name type="scientific">marine metagenome</name>
    <dbReference type="NCBI Taxonomy" id="408172"/>
    <lineage>
        <taxon>unclassified sequences</taxon>
        <taxon>metagenomes</taxon>
        <taxon>ecological metagenomes</taxon>
    </lineage>
</organism>
<keyword evidence="5" id="KW-0460">Magnesium</keyword>
<evidence type="ECO:0000313" key="8">
    <source>
        <dbReference type="EMBL" id="SVB89918.1"/>
    </source>
</evidence>
<dbReference type="PROSITE" id="PS00893">
    <property type="entry name" value="NUDIX_BOX"/>
    <property type="match status" value="1"/>
</dbReference>
<keyword evidence="4" id="KW-0378">Hydrolase</keyword>
<protein>
    <recommendedName>
        <fullName evidence="7">Nudix hydrolase domain-containing protein</fullName>
    </recommendedName>
</protein>
<dbReference type="PANTHER" id="PTHR12992:SF11">
    <property type="entry name" value="MITOCHONDRIAL COENZYME A DIPHOSPHATASE NUDT8"/>
    <property type="match status" value="1"/>
</dbReference>
<comment type="cofactor">
    <cofactor evidence="1">
        <name>Mn(2+)</name>
        <dbReference type="ChEBI" id="CHEBI:29035"/>
    </cofactor>
</comment>
<dbReference type="InterPro" id="IPR015797">
    <property type="entry name" value="NUDIX_hydrolase-like_dom_sf"/>
</dbReference>
<dbReference type="CDD" id="cd03426">
    <property type="entry name" value="NUDIX_CoAse_Nudt7"/>
    <property type="match status" value="1"/>
</dbReference>
<feature type="non-terminal residue" evidence="8">
    <location>
        <position position="1"/>
    </location>
</feature>
<gene>
    <name evidence="8" type="ORF">METZ01_LOCUS242772</name>
</gene>
<dbReference type="Gene3D" id="3.90.79.10">
    <property type="entry name" value="Nucleoside Triphosphate Pyrophosphohydrolase"/>
    <property type="match status" value="1"/>
</dbReference>
<proteinExistence type="predicted"/>
<dbReference type="GO" id="GO:0046872">
    <property type="term" value="F:metal ion binding"/>
    <property type="evidence" value="ECO:0007669"/>
    <property type="project" value="UniProtKB-KW"/>
</dbReference>
<evidence type="ECO:0000256" key="2">
    <source>
        <dbReference type="ARBA" id="ARBA00001946"/>
    </source>
</evidence>
<dbReference type="PROSITE" id="PS51462">
    <property type="entry name" value="NUDIX"/>
    <property type="match status" value="1"/>
</dbReference>
<dbReference type="SUPFAM" id="SSF55811">
    <property type="entry name" value="Nudix"/>
    <property type="match status" value="1"/>
</dbReference>
<dbReference type="InterPro" id="IPR045121">
    <property type="entry name" value="CoAse"/>
</dbReference>
<name>A0A382HRJ0_9ZZZZ</name>
<keyword evidence="6" id="KW-0464">Manganese</keyword>
<dbReference type="InterPro" id="IPR020084">
    <property type="entry name" value="NUDIX_hydrolase_CS"/>
</dbReference>
<evidence type="ECO:0000256" key="5">
    <source>
        <dbReference type="ARBA" id="ARBA00022842"/>
    </source>
</evidence>
<dbReference type="InterPro" id="IPR020476">
    <property type="entry name" value="Nudix_hydrolase"/>
</dbReference>
<evidence type="ECO:0000256" key="1">
    <source>
        <dbReference type="ARBA" id="ARBA00001936"/>
    </source>
</evidence>